<proteinExistence type="predicted"/>
<gene>
    <name evidence="3" type="ORF">Agub_g14692</name>
</gene>
<dbReference type="PANTHER" id="PTHR13382:SF67">
    <property type="entry name" value="SCF E3 UBIQUITIN LIGASE COMPLEX F-BOX PROTEIN POF2"/>
    <property type="match status" value="1"/>
</dbReference>
<feature type="region of interest" description="Disordered" evidence="2">
    <location>
        <begin position="166"/>
        <end position="215"/>
    </location>
</feature>
<organism evidence="3 4">
    <name type="scientific">Astrephomene gubernaculifera</name>
    <dbReference type="NCBI Taxonomy" id="47775"/>
    <lineage>
        <taxon>Eukaryota</taxon>
        <taxon>Viridiplantae</taxon>
        <taxon>Chlorophyta</taxon>
        <taxon>core chlorophytes</taxon>
        <taxon>Chlorophyceae</taxon>
        <taxon>CS clade</taxon>
        <taxon>Chlamydomonadales</taxon>
        <taxon>Astrephomenaceae</taxon>
        <taxon>Astrephomene</taxon>
    </lineage>
</organism>
<dbReference type="InterPro" id="IPR050648">
    <property type="entry name" value="F-box_LRR-repeat"/>
</dbReference>
<comment type="subcellular location">
    <subcellularLocation>
        <location evidence="1">Cytoplasm</location>
        <location evidence="1">Cytoskeleton</location>
        <location evidence="1">Cilium axoneme</location>
    </subcellularLocation>
</comment>
<feature type="compositionally biased region" description="Low complexity" evidence="2">
    <location>
        <begin position="680"/>
        <end position="696"/>
    </location>
</feature>
<evidence type="ECO:0000313" key="3">
    <source>
        <dbReference type="EMBL" id="GFR52161.1"/>
    </source>
</evidence>
<evidence type="ECO:0000256" key="1">
    <source>
        <dbReference type="ARBA" id="ARBA00004430"/>
    </source>
</evidence>
<feature type="compositionally biased region" description="Polar residues" evidence="2">
    <location>
        <begin position="697"/>
        <end position="708"/>
    </location>
</feature>
<reference evidence="3 4" key="1">
    <citation type="journal article" date="2021" name="Sci. Rep.">
        <title>Genome sequencing of the multicellular alga Astrephomene provides insights into convergent evolution of germ-soma differentiation.</title>
        <authorList>
            <person name="Yamashita S."/>
            <person name="Yamamoto K."/>
            <person name="Matsuzaki R."/>
            <person name="Suzuki S."/>
            <person name="Yamaguchi H."/>
            <person name="Hirooka S."/>
            <person name="Minakuchi Y."/>
            <person name="Miyagishima S."/>
            <person name="Kawachi M."/>
            <person name="Toyoda A."/>
            <person name="Nozaki H."/>
        </authorList>
    </citation>
    <scope>NUCLEOTIDE SEQUENCE [LARGE SCALE GENOMIC DNA]</scope>
    <source>
        <strain evidence="3 4">NIES-4017</strain>
    </source>
</reference>
<dbReference type="Gene3D" id="3.80.10.10">
    <property type="entry name" value="Ribonuclease Inhibitor"/>
    <property type="match status" value="2"/>
</dbReference>
<dbReference type="InterPro" id="IPR032675">
    <property type="entry name" value="LRR_dom_sf"/>
</dbReference>
<feature type="compositionally biased region" description="Pro residues" evidence="2">
    <location>
        <begin position="1360"/>
        <end position="1369"/>
    </location>
</feature>
<dbReference type="SUPFAM" id="SSF52058">
    <property type="entry name" value="L domain-like"/>
    <property type="match status" value="1"/>
</dbReference>
<keyword evidence="4" id="KW-1185">Reference proteome</keyword>
<feature type="compositionally biased region" description="Pro residues" evidence="2">
    <location>
        <begin position="169"/>
        <end position="178"/>
    </location>
</feature>
<dbReference type="GO" id="GO:0005930">
    <property type="term" value="C:axoneme"/>
    <property type="evidence" value="ECO:0007669"/>
    <property type="project" value="UniProtKB-SubCell"/>
</dbReference>
<feature type="region of interest" description="Disordered" evidence="2">
    <location>
        <begin position="516"/>
        <end position="564"/>
    </location>
</feature>
<feature type="non-terminal residue" evidence="3">
    <location>
        <position position="1601"/>
    </location>
</feature>
<feature type="region of interest" description="Disordered" evidence="2">
    <location>
        <begin position="1240"/>
        <end position="1270"/>
    </location>
</feature>
<dbReference type="PANTHER" id="PTHR13382">
    <property type="entry name" value="MITOCHONDRIAL ATP SYNTHASE COUPLING FACTOR B"/>
    <property type="match status" value="1"/>
</dbReference>
<feature type="compositionally biased region" description="Gly residues" evidence="2">
    <location>
        <begin position="724"/>
        <end position="740"/>
    </location>
</feature>
<dbReference type="Proteomes" id="UP001054857">
    <property type="component" value="Unassembled WGS sequence"/>
</dbReference>
<accession>A0AAD3HTA4</accession>
<protein>
    <submittedName>
        <fullName evidence="3">Uncharacterized protein</fullName>
    </submittedName>
</protein>
<feature type="region of interest" description="Disordered" evidence="2">
    <location>
        <begin position="1353"/>
        <end position="1381"/>
    </location>
</feature>
<evidence type="ECO:0000256" key="2">
    <source>
        <dbReference type="SAM" id="MobiDB-lite"/>
    </source>
</evidence>
<feature type="region of interest" description="Disordered" evidence="2">
    <location>
        <begin position="659"/>
        <end position="755"/>
    </location>
</feature>
<name>A0AAD3HTA4_9CHLO</name>
<feature type="region of interest" description="Disordered" evidence="2">
    <location>
        <begin position="1460"/>
        <end position="1479"/>
    </location>
</feature>
<feature type="compositionally biased region" description="Low complexity" evidence="2">
    <location>
        <begin position="179"/>
        <end position="215"/>
    </location>
</feature>
<evidence type="ECO:0000313" key="4">
    <source>
        <dbReference type="Proteomes" id="UP001054857"/>
    </source>
</evidence>
<feature type="region of interest" description="Disordered" evidence="2">
    <location>
        <begin position="958"/>
        <end position="983"/>
    </location>
</feature>
<feature type="compositionally biased region" description="Polar residues" evidence="2">
    <location>
        <begin position="970"/>
        <end position="981"/>
    </location>
</feature>
<feature type="compositionally biased region" description="Low complexity" evidence="2">
    <location>
        <begin position="741"/>
        <end position="751"/>
    </location>
</feature>
<dbReference type="EMBL" id="BMAR01000059">
    <property type="protein sequence ID" value="GFR52161.1"/>
    <property type="molecule type" value="Genomic_DNA"/>
</dbReference>
<sequence>MSTLASSGMGAKYGGRSFPGTLDVEVSETSLRCFAVPSASPEAIGHALEEVASGLPSSVTDLHLYGMPCVTQSALHRLLERCPQLTALLMPAAQLPCPQALGRAEQQRPAQLVPARLSRPPGAWALQQLPGGLRELGLTDCGSLHPTSLVHLRGLTALTRLSLRGLRVPPQPPQPPPQQQEQQPQQPPSQQQQPERSPQAAAPPAQGAAAPASQGEAAAGQLCPLAASLESWTRLTMLQDLELVGQAGPDPGDPWDGLLPALLPSTSQPPSGLTRLTRLAFHPPSLADAASALAPLERCPTLRRLELGSSSTTPLALYDDAWRALAAAPALEQLLLGHCDPRVSASALSGVGGTAAADVGAAAMLAATLTKWGSGGGHCSSSGAGLGATNWGGWSPSGGVEWVPRDTLKAAEDEGVWGSGGGGGGVDGVGVGGLAAAPWGPFEAGGGRGGGYLGSGGGGGGVYGGLTTTPLGSPLRFGAWGSGSGVSIGGELSHVPSWDAGAGSDVARLPPTGLVPDVPEEASLGSCTTAATPPPPPPSGLGRGLGGGLRRNNKGSAGASKGPLCRQAAAASPVGEGIASAPGTSLGRLVLGMLGTKSAVVAQTAAVGHDGQSRGANAGGTVAAAPGLQGGLVEPAAAAAVMPAADVIGLETVPPPTPPVVAASSPPAHTTAYSVSGDGCSAPCASDPPSSSDAPSTISEAPSTSASSIGAACRSGLMATTPSGGDGSGRTGGGGGGGSGSSPVRPVSDSGYSWCSSGGGADEVTVAEVTAARTAATTSGLRPDPVVAAETKSENGRSGCGGGNGASRVMTVSSDVGAMRLRCGSWTSGAGRRSNGGGACIGSRFGGGGMAAGTATEEEAANIVAAALSAAARFKAMAKGTSASASAGNSPIGGGRSLYGGRGFASFPGSGGVVLAAQEATAAVNAAANSVEDSQNRTVDGQRYDSANRTERFGCGIEGEEEGESMPVHATSSGSINSNGHDQSRNELLTDAFRAAKPEPLAATNTYATACREALAVSPAGPQVAMAATAATAAAAAAAATTSTAALTSVAARTASMKPVVRHDVVRNSPPSDINTTAAAIVTATGAPFPTTATGHSFGLGRRTACGPGLGAPGGCLFAALTRLSLLRLPDASLLSLAGCWRLQQQLRSLSAADCCELSAGGLTALPKLRNLEQLSLLGLTETYDTVFGSWTGLYELRALELGMSRAAAAALAAAPAAVLPSCPLPASLAMGAKGVSTGLNSDNNDVGDRSGGADGDDGRSDGGSTDAALYGSKSSDRWTAALSDAGSVDCDNCTAGNVSDIEDMDDLAATFGTGTLGGSSCTQPDGGAGGTADWAANLPAFFTGISSCVGGPAACPASPSSPPPPSLPLPQRHTDLTHSGYDGDAANQTGAWDFGLREPASSAAGGAIASGCLGVGGWDVAPDASSAVRWAPPMAVDLHGSRSQQGGGAAAADDDVGAAVHHHPYGSPAGGGGGGDKRVHGGRRGGVLCAELAAAVAVAGAGAEQGLAAGVTTDEAAATEPLLAAPLSDVGLQLLLQQLPRLRQLHLHNLPHLTPATLEQVLSRPGLRCLQVDGCRQLTPDCCELLAISAADLTAAEPHA</sequence>
<comment type="caution">
    <text evidence="3">The sequence shown here is derived from an EMBL/GenBank/DDBJ whole genome shotgun (WGS) entry which is preliminary data.</text>
</comment>